<sequence length="142" mass="16670">MNFIPADKPLEKEILPLFTKTIPFQLPAEWKEFIVKIIPWIMLLLVPLYILVIGITAFTTLFTAFFDHPLWSVSMLISTAGLVCSLLSIKGLFDRKREGWVWAYYAFLLFLLADLVYLRFIDAIITFLISGYFLFQIREYYK</sequence>
<dbReference type="Proteomes" id="UP000293162">
    <property type="component" value="Unassembled WGS sequence"/>
</dbReference>
<dbReference type="RefSeq" id="WP_130021228.1">
    <property type="nucleotide sequence ID" value="NZ_SEWF01000015.1"/>
</dbReference>
<comment type="caution">
    <text evidence="2">The sequence shown here is derived from an EMBL/GenBank/DDBJ whole genome shotgun (WGS) entry which is preliminary data.</text>
</comment>
<keyword evidence="1" id="KW-0812">Transmembrane</keyword>
<gene>
    <name evidence="2" type="ORF">EWM59_12045</name>
</gene>
<evidence type="ECO:0000313" key="3">
    <source>
        <dbReference type="Proteomes" id="UP000293162"/>
    </source>
</evidence>
<keyword evidence="1" id="KW-0472">Membrane</keyword>
<evidence type="ECO:0000313" key="2">
    <source>
        <dbReference type="EMBL" id="RYU95395.1"/>
    </source>
</evidence>
<dbReference type="EMBL" id="SEWF01000015">
    <property type="protein sequence ID" value="RYU95395.1"/>
    <property type="molecule type" value="Genomic_DNA"/>
</dbReference>
<keyword evidence="3" id="KW-1185">Reference proteome</keyword>
<feature type="transmembrane region" description="Helical" evidence="1">
    <location>
        <begin position="40"/>
        <end position="64"/>
    </location>
</feature>
<dbReference type="AlphaFoldDB" id="A0A4Q5M083"/>
<organism evidence="2 3">
    <name type="scientific">Emticicia agri</name>
    <dbReference type="NCBI Taxonomy" id="2492393"/>
    <lineage>
        <taxon>Bacteria</taxon>
        <taxon>Pseudomonadati</taxon>
        <taxon>Bacteroidota</taxon>
        <taxon>Cytophagia</taxon>
        <taxon>Cytophagales</taxon>
        <taxon>Leadbetterellaceae</taxon>
        <taxon>Emticicia</taxon>
    </lineage>
</organism>
<dbReference type="OrthoDB" id="960493at2"/>
<feature type="transmembrane region" description="Helical" evidence="1">
    <location>
        <begin position="124"/>
        <end position="141"/>
    </location>
</feature>
<protein>
    <submittedName>
        <fullName evidence="2">Uncharacterized protein</fullName>
    </submittedName>
</protein>
<feature type="transmembrane region" description="Helical" evidence="1">
    <location>
        <begin position="101"/>
        <end position="118"/>
    </location>
</feature>
<name>A0A4Q5M083_9BACT</name>
<evidence type="ECO:0000256" key="1">
    <source>
        <dbReference type="SAM" id="Phobius"/>
    </source>
</evidence>
<keyword evidence="1" id="KW-1133">Transmembrane helix</keyword>
<reference evidence="2 3" key="1">
    <citation type="submission" date="2019-02" db="EMBL/GenBank/DDBJ databases">
        <title>Bacterial novel species Emticicia sp. 17J42-9 isolated from soil.</title>
        <authorList>
            <person name="Jung H.-Y."/>
        </authorList>
    </citation>
    <scope>NUCLEOTIDE SEQUENCE [LARGE SCALE GENOMIC DNA]</scope>
    <source>
        <strain evidence="2 3">17J42-9</strain>
    </source>
</reference>
<accession>A0A4Q5M083</accession>
<proteinExistence type="predicted"/>
<feature type="transmembrane region" description="Helical" evidence="1">
    <location>
        <begin position="70"/>
        <end position="89"/>
    </location>
</feature>